<accession>A0A4Y1Z719</accession>
<organism evidence="1 2">
    <name type="scientific">Sporolactobacillus inulinus</name>
    <dbReference type="NCBI Taxonomy" id="2078"/>
    <lineage>
        <taxon>Bacteria</taxon>
        <taxon>Bacillati</taxon>
        <taxon>Bacillota</taxon>
        <taxon>Bacilli</taxon>
        <taxon>Bacillales</taxon>
        <taxon>Sporolactobacillaceae</taxon>
        <taxon>Sporolactobacillus</taxon>
    </lineage>
</organism>
<dbReference type="AlphaFoldDB" id="A0A4Y1Z719"/>
<comment type="caution">
    <text evidence="1">The sequence shown here is derived from an EMBL/GenBank/DDBJ whole genome shotgun (WGS) entry which is preliminary data.</text>
</comment>
<sequence>MKTCQKRLKVLLLLQESRLLRLHPEESGSFLRKKYGER</sequence>
<name>A0A4Y1Z719_9BACL</name>
<evidence type="ECO:0000313" key="1">
    <source>
        <dbReference type="EMBL" id="GAY74842.1"/>
    </source>
</evidence>
<gene>
    <name evidence="1" type="ORF">NBRC111894_396</name>
</gene>
<proteinExistence type="predicted"/>
<protein>
    <submittedName>
        <fullName evidence="1">Uncharacterized protein</fullName>
    </submittedName>
</protein>
<reference evidence="1 2" key="1">
    <citation type="submission" date="2017-11" db="EMBL/GenBank/DDBJ databases">
        <title>Draft Genome Sequence of Sporolactobacillus inulinus NBRC 111894 Isolated from Koso, a Japanese Sugar-Vegetable Fermented Beverage.</title>
        <authorList>
            <person name="Chiou T.Y."/>
            <person name="Oshima K."/>
            <person name="Suda W."/>
            <person name="Hattori M."/>
            <person name="Takahashi T."/>
        </authorList>
    </citation>
    <scope>NUCLEOTIDE SEQUENCE [LARGE SCALE GENOMIC DNA]</scope>
    <source>
        <strain evidence="1 2">NBRC111894</strain>
    </source>
</reference>
<dbReference type="EMBL" id="BEXB01000002">
    <property type="protein sequence ID" value="GAY74842.1"/>
    <property type="molecule type" value="Genomic_DNA"/>
</dbReference>
<dbReference type="Proteomes" id="UP000319716">
    <property type="component" value="Unassembled WGS sequence"/>
</dbReference>
<evidence type="ECO:0000313" key="2">
    <source>
        <dbReference type="Proteomes" id="UP000319716"/>
    </source>
</evidence>